<feature type="transmembrane region" description="Helical" evidence="1">
    <location>
        <begin position="563"/>
        <end position="581"/>
    </location>
</feature>
<gene>
    <name evidence="5" type="primary">LOC108560483</name>
</gene>
<keyword evidence="1" id="KW-1133">Transmembrane helix</keyword>
<evidence type="ECO:0000313" key="4">
    <source>
        <dbReference type="Proteomes" id="UP000695000"/>
    </source>
</evidence>
<feature type="domain" description="E3 ubiquitin-protein ligase APD1-4 middle" evidence="3">
    <location>
        <begin position="470"/>
        <end position="578"/>
    </location>
</feature>
<feature type="transmembrane region" description="Helical" evidence="1">
    <location>
        <begin position="34"/>
        <end position="55"/>
    </location>
</feature>
<dbReference type="Pfam" id="PF16041">
    <property type="entry name" value="APD1-4_M"/>
    <property type="match status" value="1"/>
</dbReference>
<evidence type="ECO:0000259" key="3">
    <source>
        <dbReference type="Pfam" id="PF16041"/>
    </source>
</evidence>
<dbReference type="PANTHER" id="PTHR39077:SF1">
    <property type="entry name" value="E3 UBIQUITIN-PROTEIN LIGASE APD1-4 MIDDLE DOMAIN-CONTAINING PROTEIN"/>
    <property type="match status" value="1"/>
</dbReference>
<accession>A0ABM1MG37</accession>
<dbReference type="RefSeq" id="XP_017773537.1">
    <property type="nucleotide sequence ID" value="XM_017918048.1"/>
</dbReference>
<dbReference type="InterPro" id="IPR032008">
    <property type="entry name" value="APD1-4_N"/>
</dbReference>
<dbReference type="PANTHER" id="PTHR39077">
    <property type="entry name" value="DUF4793 DOMAIN-CONTAINING PROTEIN"/>
    <property type="match status" value="1"/>
</dbReference>
<dbReference type="InterPro" id="IPR032010">
    <property type="entry name" value="APD1-4_M"/>
</dbReference>
<dbReference type="GeneID" id="108560483"/>
<proteinExistence type="predicted"/>
<organism evidence="4 5">
    <name type="scientific">Nicrophorus vespilloides</name>
    <name type="common">Boreal carrion beetle</name>
    <dbReference type="NCBI Taxonomy" id="110193"/>
    <lineage>
        <taxon>Eukaryota</taxon>
        <taxon>Metazoa</taxon>
        <taxon>Ecdysozoa</taxon>
        <taxon>Arthropoda</taxon>
        <taxon>Hexapoda</taxon>
        <taxon>Insecta</taxon>
        <taxon>Pterygota</taxon>
        <taxon>Neoptera</taxon>
        <taxon>Endopterygota</taxon>
        <taxon>Coleoptera</taxon>
        <taxon>Polyphaga</taxon>
        <taxon>Staphyliniformia</taxon>
        <taxon>Silphidae</taxon>
        <taxon>Nicrophorinae</taxon>
        <taxon>Nicrophorus</taxon>
    </lineage>
</organism>
<reference evidence="5" key="1">
    <citation type="submission" date="2025-08" db="UniProtKB">
        <authorList>
            <consortium name="RefSeq"/>
        </authorList>
    </citation>
    <scope>IDENTIFICATION</scope>
    <source>
        <tissue evidence="5">Whole Larva</tissue>
    </source>
</reference>
<name>A0ABM1MG37_NICVS</name>
<dbReference type="Pfam" id="PF16040">
    <property type="entry name" value="APD1-4_N"/>
    <property type="match status" value="1"/>
</dbReference>
<keyword evidence="1" id="KW-0812">Transmembrane</keyword>
<evidence type="ECO:0000256" key="1">
    <source>
        <dbReference type="SAM" id="Phobius"/>
    </source>
</evidence>
<evidence type="ECO:0000259" key="2">
    <source>
        <dbReference type="Pfam" id="PF16040"/>
    </source>
</evidence>
<protein>
    <submittedName>
        <fullName evidence="5">Uncharacterized protein LOC108560483</fullName>
    </submittedName>
</protein>
<keyword evidence="1" id="KW-0472">Membrane</keyword>
<evidence type="ECO:0000313" key="5">
    <source>
        <dbReference type="RefSeq" id="XP_017773537.1"/>
    </source>
</evidence>
<dbReference type="Proteomes" id="UP000695000">
    <property type="component" value="Unplaced"/>
</dbReference>
<feature type="domain" description="E3 ubiquitin-protein ligase APD1-4 N-terminal" evidence="2">
    <location>
        <begin position="92"/>
        <end position="161"/>
    </location>
</feature>
<keyword evidence="4" id="KW-1185">Reference proteome</keyword>
<sequence length="582" mass="66648">MTDYMLPYEERPLTKRQNSLSAPKKEKFKGPFRVVRLCILGILVPCFLFSLTLYMRYRVYVEQMYPLAVSDMRMLDNRISTTWCQRQLVKTNATFNAFLLPESPTISMKSKPMSMVRHLNLEDDTKEYWGFYLLRGSTVTLSSCVRWPGASLIVIRGHKHLHECAYIGDNSSEELDEMMAAIREGTYKYTNSSSIGQPPNTPDMMKRHREDVQFYHPLHATNGTNHTLEGEELDTTDVTDPKLMKKILEMLKAKTPPKMVATTTKKPHAHVHRNSTIAKDELGNLQIENAGPRNGTDSEEFVHDVLSKLHGLGNKGASILDKLNDRFNDRKNVQEMNDNSLNPSDPVLSIRGRHYQKPAVQFDDNIDRARRRKRELILETAAILNEDEEDKDLAQEEGFIPDGIADHHATLNETTLNDMSNSEFWSSFSSSEEALLNCAGLILNLPLTPHTHCRKDLSDQEIEAAYLANKITYKVPTNGYYFFVFNSENEVQTNYIRVNFHIEKTVYDVTNPVAECSNSTEQCAMDLKFFSDEKLVMELPIKDDQDLWNQEYVVVSVCEPRTTVYVVCILSVPILVMLFAFQ</sequence>